<feature type="transmembrane region" description="Helical" evidence="5">
    <location>
        <begin position="455"/>
        <end position="480"/>
    </location>
</feature>
<feature type="domain" description="Major facilitator superfamily (MFS) profile" evidence="6">
    <location>
        <begin position="94"/>
        <end position="545"/>
    </location>
</feature>
<protein>
    <recommendedName>
        <fullName evidence="6">Major facilitator superfamily (MFS) profile domain-containing protein</fullName>
    </recommendedName>
</protein>
<dbReference type="InterPro" id="IPR005828">
    <property type="entry name" value="MFS_sugar_transport-like"/>
</dbReference>
<gene>
    <name evidence="7" type="ORF">ZHD862_LOCUS23294</name>
</gene>
<keyword evidence="4 5" id="KW-0472">Membrane</keyword>
<feature type="transmembrane region" description="Helical" evidence="5">
    <location>
        <begin position="517"/>
        <end position="539"/>
    </location>
</feature>
<evidence type="ECO:0000313" key="8">
    <source>
        <dbReference type="Proteomes" id="UP000663864"/>
    </source>
</evidence>
<evidence type="ECO:0000259" key="6">
    <source>
        <dbReference type="PROSITE" id="PS50850"/>
    </source>
</evidence>
<dbReference type="InterPro" id="IPR020846">
    <property type="entry name" value="MFS_dom"/>
</dbReference>
<dbReference type="SUPFAM" id="SSF103473">
    <property type="entry name" value="MFS general substrate transporter"/>
    <property type="match status" value="1"/>
</dbReference>
<dbReference type="InterPro" id="IPR036259">
    <property type="entry name" value="MFS_trans_sf"/>
</dbReference>
<comment type="caution">
    <text evidence="7">The sequence shown here is derived from an EMBL/GenBank/DDBJ whole genome shotgun (WGS) entry which is preliminary data.</text>
</comment>
<organism evidence="7 8">
    <name type="scientific">Rotaria sordida</name>
    <dbReference type="NCBI Taxonomy" id="392033"/>
    <lineage>
        <taxon>Eukaryota</taxon>
        <taxon>Metazoa</taxon>
        <taxon>Spiralia</taxon>
        <taxon>Gnathifera</taxon>
        <taxon>Rotifera</taxon>
        <taxon>Eurotatoria</taxon>
        <taxon>Bdelloidea</taxon>
        <taxon>Philodinida</taxon>
        <taxon>Philodinidae</taxon>
        <taxon>Rotaria</taxon>
    </lineage>
</organism>
<feature type="transmembrane region" description="Helical" evidence="5">
    <location>
        <begin position="362"/>
        <end position="384"/>
    </location>
</feature>
<dbReference type="Gene3D" id="1.20.1250.20">
    <property type="entry name" value="MFS general substrate transporter like domains"/>
    <property type="match status" value="1"/>
</dbReference>
<feature type="transmembrane region" description="Helical" evidence="5">
    <location>
        <begin position="138"/>
        <end position="157"/>
    </location>
</feature>
<feature type="transmembrane region" description="Helical" evidence="5">
    <location>
        <begin position="193"/>
        <end position="219"/>
    </location>
</feature>
<feature type="transmembrane region" description="Helical" evidence="5">
    <location>
        <begin position="249"/>
        <end position="272"/>
    </location>
</feature>
<evidence type="ECO:0000256" key="2">
    <source>
        <dbReference type="ARBA" id="ARBA00022692"/>
    </source>
</evidence>
<feature type="transmembrane region" description="Helical" evidence="5">
    <location>
        <begin position="21"/>
        <end position="40"/>
    </location>
</feature>
<keyword evidence="3 5" id="KW-1133">Transmembrane helix</keyword>
<dbReference type="GO" id="GO:0016020">
    <property type="term" value="C:membrane"/>
    <property type="evidence" value="ECO:0007669"/>
    <property type="project" value="UniProtKB-SubCell"/>
</dbReference>
<evidence type="ECO:0000256" key="3">
    <source>
        <dbReference type="ARBA" id="ARBA00022989"/>
    </source>
</evidence>
<evidence type="ECO:0000313" key="7">
    <source>
        <dbReference type="EMBL" id="CAF1209668.1"/>
    </source>
</evidence>
<dbReference type="Proteomes" id="UP000663864">
    <property type="component" value="Unassembled WGS sequence"/>
</dbReference>
<feature type="transmembrane region" description="Helical" evidence="5">
    <location>
        <begin position="396"/>
        <end position="417"/>
    </location>
</feature>
<name>A0A814X3E8_9BILA</name>
<dbReference type="AlphaFoldDB" id="A0A814X3E8"/>
<dbReference type="CDD" id="cd17317">
    <property type="entry name" value="MFS_SLC22"/>
    <property type="match status" value="1"/>
</dbReference>
<dbReference type="EMBL" id="CAJNOT010001506">
    <property type="protein sequence ID" value="CAF1209668.1"/>
    <property type="molecule type" value="Genomic_DNA"/>
</dbReference>
<keyword evidence="2 5" id="KW-0812">Transmembrane</keyword>
<feature type="transmembrane region" description="Helical" evidence="5">
    <location>
        <begin position="169"/>
        <end position="187"/>
    </location>
</feature>
<evidence type="ECO:0000256" key="4">
    <source>
        <dbReference type="ARBA" id="ARBA00023136"/>
    </source>
</evidence>
<dbReference type="GO" id="GO:0022857">
    <property type="term" value="F:transmembrane transporter activity"/>
    <property type="evidence" value="ECO:0007669"/>
    <property type="project" value="InterPro"/>
</dbReference>
<dbReference type="Pfam" id="PF00083">
    <property type="entry name" value="Sugar_tr"/>
    <property type="match status" value="1"/>
</dbReference>
<accession>A0A814X3E8</accession>
<feature type="transmembrane region" description="Helical" evidence="5">
    <location>
        <begin position="278"/>
        <end position="297"/>
    </location>
</feature>
<evidence type="ECO:0000256" key="5">
    <source>
        <dbReference type="SAM" id="Phobius"/>
    </source>
</evidence>
<dbReference type="PANTHER" id="PTHR24064">
    <property type="entry name" value="SOLUTE CARRIER FAMILY 22 MEMBER"/>
    <property type="match status" value="1"/>
</dbReference>
<feature type="transmembrane region" description="Helical" evidence="5">
    <location>
        <begin position="492"/>
        <end position="511"/>
    </location>
</feature>
<sequence length="597" mass="68624">MQFDDFYKNIEAFGRYQKIKYFLICLTYMFPPIMVYTWSFTAATPSFRCRTPIDDISEVSITDKILQNYKPSKSQCHQYQKQISLSECQRCFQLTNETYYNDTHMKPCTNFIFDRTYYQSTLVEEWYMVCNRISLKSFAQIVFFFGYMVGSLVFGILSDKFGRRPIMGVSFVVMTIASFMCAFVPHPKLGFEISYAFFVLGRFLLAGSTCGVTLTGFVIGAEIVGPKQRLFTGIVIAYFFAGVGPKQRLFTGIVIEYFFAGGELILLGFAYFIRTWRLLNTALAILSIPFLFFYFILPESPRWLISKGHYNHAERVLRRIAKTNGSFFDSMAYDDLINEEKKREALYPKKSHGLRSLFQSKIMIIIAINMSFQWFVQNLVFYGVSQNTGAWLTDPYIAFLAGALVEIVAYFIVHLVLNRWGRKLVYCIFVLLFGLFSFFVVPIQMFMLKNSQEQYILMFIINVVLKFLASGSYAIIYIYANELFPTQGRNTGIGLCSMVARFGAIIGTLSNDLLARVWIHFPIVVFGTTSLIAVVFATICPETMNKPLPETIHDVDRMGLTWPCWKPKTLICEDMNGMADSDEHVSLKNQLKENDSF</sequence>
<evidence type="ECO:0000256" key="1">
    <source>
        <dbReference type="ARBA" id="ARBA00004141"/>
    </source>
</evidence>
<feature type="transmembrane region" description="Helical" evidence="5">
    <location>
        <begin position="424"/>
        <end position="443"/>
    </location>
</feature>
<reference evidence="7" key="1">
    <citation type="submission" date="2021-02" db="EMBL/GenBank/DDBJ databases">
        <authorList>
            <person name="Nowell W R."/>
        </authorList>
    </citation>
    <scope>NUCLEOTIDE SEQUENCE</scope>
</reference>
<comment type="subcellular location">
    <subcellularLocation>
        <location evidence="1">Membrane</location>
        <topology evidence="1">Multi-pass membrane protein</topology>
    </subcellularLocation>
</comment>
<proteinExistence type="predicted"/>
<dbReference type="PROSITE" id="PS50850">
    <property type="entry name" value="MFS"/>
    <property type="match status" value="1"/>
</dbReference>